<dbReference type="SUPFAM" id="SSF47413">
    <property type="entry name" value="lambda repressor-like DNA-binding domains"/>
    <property type="match status" value="1"/>
</dbReference>
<keyword evidence="4" id="KW-1185">Reference proteome</keyword>
<dbReference type="GO" id="GO:0005829">
    <property type="term" value="C:cytosol"/>
    <property type="evidence" value="ECO:0007669"/>
    <property type="project" value="TreeGrafter"/>
</dbReference>
<feature type="domain" description="HTH cro/C1-type" evidence="2">
    <location>
        <begin position="11"/>
        <end position="65"/>
    </location>
</feature>
<dbReference type="PANTHER" id="PTHR46797">
    <property type="entry name" value="HTH-TYPE TRANSCRIPTIONAL REGULATOR"/>
    <property type="match status" value="1"/>
</dbReference>
<organism evidence="3 4">
    <name type="scientific">Nocardia panacis</name>
    <dbReference type="NCBI Taxonomy" id="2340916"/>
    <lineage>
        <taxon>Bacteria</taxon>
        <taxon>Bacillati</taxon>
        <taxon>Actinomycetota</taxon>
        <taxon>Actinomycetes</taxon>
        <taxon>Mycobacteriales</taxon>
        <taxon>Nocardiaceae</taxon>
        <taxon>Nocardia</taxon>
    </lineage>
</organism>
<sequence length="388" mass="41507">MRQSDSVGARIARYRKIKGMTAQQLATAAGVGHSTLRQVETGHSGPSTFWVGRIADALGIDASRLYAEDTEDVQTLDVLPVIRRTLAAVDLMDDDVEPLAPTELAPLVAKVGDWRRGARYRKIGDVLPGLVDQLLVSAQEHGEPAYALLTDTYRAANSLAHKFGYSDLSMTATERMLWAADKSGDPLRVASVSYLKAATLARIGAGRQAMKLLDRTVADIIPLAATDRTAAAVLSSLHMRAGTISATLGQADISRDHLAEAGRLVETIADTVVLDTVVGPTNVRLHRIAAEVDLGEAGAALDIARNTHLPKGFAPERRTYFWVDTARAHLLAGDPDAAIEALLESREAAPEHFRASGTVKATVRATADQQRRASRTLRSLATAAGVDD</sequence>
<dbReference type="RefSeq" id="WP_120042361.1">
    <property type="nucleotide sequence ID" value="NZ_QZFU01000020.1"/>
</dbReference>
<accession>A0A3A4KIG4</accession>
<dbReference type="InterPro" id="IPR010982">
    <property type="entry name" value="Lambda_DNA-bd_dom_sf"/>
</dbReference>
<dbReference type="PROSITE" id="PS50943">
    <property type="entry name" value="HTH_CROC1"/>
    <property type="match status" value="1"/>
</dbReference>
<dbReference type="GO" id="GO:0003677">
    <property type="term" value="F:DNA binding"/>
    <property type="evidence" value="ECO:0007669"/>
    <property type="project" value="UniProtKB-KW"/>
</dbReference>
<dbReference type="GO" id="GO:0003700">
    <property type="term" value="F:DNA-binding transcription factor activity"/>
    <property type="evidence" value="ECO:0007669"/>
    <property type="project" value="TreeGrafter"/>
</dbReference>
<dbReference type="SMART" id="SM00530">
    <property type="entry name" value="HTH_XRE"/>
    <property type="match status" value="1"/>
</dbReference>
<keyword evidence="1" id="KW-0238">DNA-binding</keyword>
<dbReference type="OrthoDB" id="3504495at2"/>
<proteinExistence type="predicted"/>
<dbReference type="Pfam" id="PF13560">
    <property type="entry name" value="HTH_31"/>
    <property type="match status" value="1"/>
</dbReference>
<reference evidence="3 4" key="1">
    <citation type="submission" date="2018-09" db="EMBL/GenBank/DDBJ databases">
        <title>YIM PH21274 draft genome.</title>
        <authorList>
            <person name="Miao C."/>
        </authorList>
    </citation>
    <scope>NUCLEOTIDE SEQUENCE [LARGE SCALE GENOMIC DNA]</scope>
    <source>
        <strain evidence="3 4">YIM PH 21724</strain>
    </source>
</reference>
<dbReference type="InterPro" id="IPR050807">
    <property type="entry name" value="TransReg_Diox_bact_type"/>
</dbReference>
<evidence type="ECO:0000259" key="2">
    <source>
        <dbReference type="PROSITE" id="PS50943"/>
    </source>
</evidence>
<name>A0A3A4KIG4_9NOCA</name>
<dbReference type="AlphaFoldDB" id="A0A3A4KIG4"/>
<dbReference type="PANTHER" id="PTHR46797:SF1">
    <property type="entry name" value="METHYLPHOSPHONATE SYNTHASE"/>
    <property type="match status" value="1"/>
</dbReference>
<comment type="caution">
    <text evidence="3">The sequence shown here is derived from an EMBL/GenBank/DDBJ whole genome shotgun (WGS) entry which is preliminary data.</text>
</comment>
<gene>
    <name evidence="3" type="ORF">D5S18_18755</name>
</gene>
<dbReference type="Gene3D" id="1.10.260.40">
    <property type="entry name" value="lambda repressor-like DNA-binding domains"/>
    <property type="match status" value="1"/>
</dbReference>
<dbReference type="EMBL" id="QZFU01000020">
    <property type="protein sequence ID" value="RJO74195.1"/>
    <property type="molecule type" value="Genomic_DNA"/>
</dbReference>
<protein>
    <submittedName>
        <fullName evidence="3">XRE family transcriptional regulator</fullName>
    </submittedName>
</protein>
<evidence type="ECO:0000313" key="3">
    <source>
        <dbReference type="EMBL" id="RJO74195.1"/>
    </source>
</evidence>
<dbReference type="InterPro" id="IPR001387">
    <property type="entry name" value="Cro/C1-type_HTH"/>
</dbReference>
<evidence type="ECO:0000313" key="4">
    <source>
        <dbReference type="Proteomes" id="UP000266677"/>
    </source>
</evidence>
<evidence type="ECO:0000256" key="1">
    <source>
        <dbReference type="ARBA" id="ARBA00023125"/>
    </source>
</evidence>
<dbReference type="CDD" id="cd00093">
    <property type="entry name" value="HTH_XRE"/>
    <property type="match status" value="1"/>
</dbReference>
<dbReference type="Proteomes" id="UP000266677">
    <property type="component" value="Unassembled WGS sequence"/>
</dbReference>